<evidence type="ECO:0000313" key="3">
    <source>
        <dbReference type="Proteomes" id="UP000299102"/>
    </source>
</evidence>
<organism evidence="2 3">
    <name type="scientific">Eumeta variegata</name>
    <name type="common">Bagworm moth</name>
    <name type="synonym">Eumeta japonica</name>
    <dbReference type="NCBI Taxonomy" id="151549"/>
    <lineage>
        <taxon>Eukaryota</taxon>
        <taxon>Metazoa</taxon>
        <taxon>Ecdysozoa</taxon>
        <taxon>Arthropoda</taxon>
        <taxon>Hexapoda</taxon>
        <taxon>Insecta</taxon>
        <taxon>Pterygota</taxon>
        <taxon>Neoptera</taxon>
        <taxon>Endopterygota</taxon>
        <taxon>Lepidoptera</taxon>
        <taxon>Glossata</taxon>
        <taxon>Ditrysia</taxon>
        <taxon>Tineoidea</taxon>
        <taxon>Psychidae</taxon>
        <taxon>Oiketicinae</taxon>
        <taxon>Eumeta</taxon>
    </lineage>
</organism>
<evidence type="ECO:0000313" key="2">
    <source>
        <dbReference type="EMBL" id="GBP05229.1"/>
    </source>
</evidence>
<dbReference type="EMBL" id="BGZK01000017">
    <property type="protein sequence ID" value="GBP05229.1"/>
    <property type="molecule type" value="Genomic_DNA"/>
</dbReference>
<reference evidence="2 3" key="1">
    <citation type="journal article" date="2019" name="Commun. Biol.">
        <title>The bagworm genome reveals a unique fibroin gene that provides high tensile strength.</title>
        <authorList>
            <person name="Kono N."/>
            <person name="Nakamura H."/>
            <person name="Ohtoshi R."/>
            <person name="Tomita M."/>
            <person name="Numata K."/>
            <person name="Arakawa K."/>
        </authorList>
    </citation>
    <scope>NUCLEOTIDE SEQUENCE [LARGE SCALE GENOMIC DNA]</scope>
</reference>
<dbReference type="OrthoDB" id="5046242at2759"/>
<gene>
    <name evidence="2" type="ORF">EVAR_76696_1</name>
</gene>
<accession>A0A4C1SSS6</accession>
<keyword evidence="3" id="KW-1185">Reference proteome</keyword>
<name>A0A4C1SSS6_EUMVA</name>
<protein>
    <submittedName>
        <fullName evidence="2">Uncharacterized protein</fullName>
    </submittedName>
</protein>
<evidence type="ECO:0000256" key="1">
    <source>
        <dbReference type="SAM" id="MobiDB-lite"/>
    </source>
</evidence>
<sequence length="250" mass="28009">MFTLQLPDIKAKVSIDILKPAHALSEIDISDVTSPEKQTSHTPLQIPTPTSRTGRPKILLCGKTIKQTVGRRRRQEVETEHVVSNTPEENGLIWNFAETSSAILFSDTYPASGGRERAGNSKRQRRTISSAVPPGVAKFLAALHIKGLPTSYIEIKPRLIKSARHLLYFNTDQAEEQFRPRIYRPLVRKAGLMLRPETKRQSAQRVFPFEELPTKVKRGRSVGKKTMASFFGMTGHHATSVLEEKTVTAE</sequence>
<comment type="caution">
    <text evidence="2">The sequence shown here is derived from an EMBL/GenBank/DDBJ whole genome shotgun (WGS) entry which is preliminary data.</text>
</comment>
<feature type="compositionally biased region" description="Polar residues" evidence="1">
    <location>
        <begin position="32"/>
        <end position="53"/>
    </location>
</feature>
<dbReference type="Proteomes" id="UP000299102">
    <property type="component" value="Unassembled WGS sequence"/>
</dbReference>
<feature type="region of interest" description="Disordered" evidence="1">
    <location>
        <begin position="32"/>
        <end position="55"/>
    </location>
</feature>
<proteinExistence type="predicted"/>
<dbReference type="AlphaFoldDB" id="A0A4C1SSS6"/>